<organism evidence="1 2">
    <name type="scientific">Reinekea blandensis MED297</name>
    <dbReference type="NCBI Taxonomy" id="314283"/>
    <lineage>
        <taxon>Bacteria</taxon>
        <taxon>Pseudomonadati</taxon>
        <taxon>Pseudomonadota</taxon>
        <taxon>Gammaproteobacteria</taxon>
        <taxon>Oceanospirillales</taxon>
        <taxon>Saccharospirillaceae</taxon>
        <taxon>Reinekea</taxon>
    </lineage>
</organism>
<name>A4BAZ0_9GAMM</name>
<reference evidence="1 2" key="1">
    <citation type="submission" date="2006-02" db="EMBL/GenBank/DDBJ databases">
        <authorList>
            <person name="Pinhassi J."/>
            <person name="Pedros-Alio C."/>
            <person name="Ferriera S."/>
            <person name="Johnson J."/>
            <person name="Kravitz S."/>
            <person name="Halpern A."/>
            <person name="Remington K."/>
            <person name="Beeson K."/>
            <person name="Tran B."/>
            <person name="Rogers Y.-H."/>
            <person name="Friedman R."/>
            <person name="Venter J.C."/>
        </authorList>
    </citation>
    <scope>NUCLEOTIDE SEQUENCE [LARGE SCALE GENOMIC DNA]</scope>
    <source>
        <strain evidence="1 2">MED297</strain>
    </source>
</reference>
<dbReference type="Proteomes" id="UP000005953">
    <property type="component" value="Unassembled WGS sequence"/>
</dbReference>
<proteinExistence type="predicted"/>
<protein>
    <submittedName>
        <fullName evidence="1">Uncharacterized protein</fullName>
    </submittedName>
</protein>
<accession>A4BAZ0</accession>
<dbReference type="EMBL" id="AAOE01000003">
    <property type="protein sequence ID" value="EAR10603.1"/>
    <property type="molecule type" value="Genomic_DNA"/>
</dbReference>
<gene>
    <name evidence="1" type="ORF">MED297_11325</name>
</gene>
<keyword evidence="2" id="KW-1185">Reference proteome</keyword>
<evidence type="ECO:0000313" key="2">
    <source>
        <dbReference type="Proteomes" id="UP000005953"/>
    </source>
</evidence>
<dbReference type="HOGENOM" id="CLU_1575045_0_0_6"/>
<evidence type="ECO:0000313" key="1">
    <source>
        <dbReference type="EMBL" id="EAR10603.1"/>
    </source>
</evidence>
<comment type="caution">
    <text evidence="1">The sequence shown here is derived from an EMBL/GenBank/DDBJ whole genome shotgun (WGS) entry which is preliminary data.</text>
</comment>
<sequence>MQAVDAKKTAQLLQTLSVIMYYKVVKKFGLDFGSDWSSYKEWRNFEFSSFESVDALLRPDLFEPKSDEDWDNCVNEDYKLNLITNLEYAAKVHSRFKNSDLVGVEIELETPPKETTELLGFDILDEYCQVSLLTNWGNNNDVIDTSLCKNGLIGDFSEALKIRNYLRKDFKEDGHAEFCGIWAIYTTNT</sequence>
<dbReference type="AlphaFoldDB" id="A4BAZ0"/>